<reference evidence="2 3" key="1">
    <citation type="journal article" date="2018" name="Nat. Ecol. Evol.">
        <title>Pezizomycetes genomes reveal the molecular basis of ectomycorrhizal truffle lifestyle.</title>
        <authorList>
            <person name="Murat C."/>
            <person name="Payen T."/>
            <person name="Noel B."/>
            <person name="Kuo A."/>
            <person name="Morin E."/>
            <person name="Chen J."/>
            <person name="Kohler A."/>
            <person name="Krizsan K."/>
            <person name="Balestrini R."/>
            <person name="Da Silva C."/>
            <person name="Montanini B."/>
            <person name="Hainaut M."/>
            <person name="Levati E."/>
            <person name="Barry K.W."/>
            <person name="Belfiori B."/>
            <person name="Cichocki N."/>
            <person name="Clum A."/>
            <person name="Dockter R.B."/>
            <person name="Fauchery L."/>
            <person name="Guy J."/>
            <person name="Iotti M."/>
            <person name="Le Tacon F."/>
            <person name="Lindquist E.A."/>
            <person name="Lipzen A."/>
            <person name="Malagnac F."/>
            <person name="Mello A."/>
            <person name="Molinier V."/>
            <person name="Miyauchi S."/>
            <person name="Poulain J."/>
            <person name="Riccioni C."/>
            <person name="Rubini A."/>
            <person name="Sitrit Y."/>
            <person name="Splivallo R."/>
            <person name="Traeger S."/>
            <person name="Wang M."/>
            <person name="Zifcakova L."/>
            <person name="Wipf D."/>
            <person name="Zambonelli A."/>
            <person name="Paolocci F."/>
            <person name="Nowrousian M."/>
            <person name="Ottonello S."/>
            <person name="Baldrian P."/>
            <person name="Spatafora J.W."/>
            <person name="Henrissat B."/>
            <person name="Nagy L.G."/>
            <person name="Aury J.M."/>
            <person name="Wincker P."/>
            <person name="Grigoriev I.V."/>
            <person name="Bonfante P."/>
            <person name="Martin F.M."/>
        </authorList>
    </citation>
    <scope>NUCLEOTIDE SEQUENCE [LARGE SCALE GENOMIC DNA]</scope>
    <source>
        <strain evidence="2 3">120613-1</strain>
    </source>
</reference>
<sequence>MLVLSCLVLSCPPSYCTVHTATKVNGQTRYQTTPYHIDSNNEPCPILPYPILSYPILPYPLLTVSFPPFPSLPITPPTLSYHITSITITFLI</sequence>
<proteinExistence type="predicted"/>
<organism evidence="2 3">
    <name type="scientific">Choiromyces venosus 120613-1</name>
    <dbReference type="NCBI Taxonomy" id="1336337"/>
    <lineage>
        <taxon>Eukaryota</taxon>
        <taxon>Fungi</taxon>
        <taxon>Dikarya</taxon>
        <taxon>Ascomycota</taxon>
        <taxon>Pezizomycotina</taxon>
        <taxon>Pezizomycetes</taxon>
        <taxon>Pezizales</taxon>
        <taxon>Tuberaceae</taxon>
        <taxon>Choiromyces</taxon>
    </lineage>
</organism>
<protein>
    <submittedName>
        <fullName evidence="2">Uncharacterized protein</fullName>
    </submittedName>
</protein>
<keyword evidence="3" id="KW-1185">Reference proteome</keyword>
<name>A0A3N4J9M2_9PEZI</name>
<gene>
    <name evidence="2" type="ORF">L873DRAFT_1816114</name>
</gene>
<evidence type="ECO:0000313" key="2">
    <source>
        <dbReference type="EMBL" id="RPA93331.1"/>
    </source>
</evidence>
<accession>A0A3N4J9M2</accession>
<feature type="chain" id="PRO_5018271801" evidence="1">
    <location>
        <begin position="17"/>
        <end position="92"/>
    </location>
</feature>
<feature type="signal peptide" evidence="1">
    <location>
        <begin position="1"/>
        <end position="16"/>
    </location>
</feature>
<keyword evidence="1" id="KW-0732">Signal</keyword>
<dbReference type="Proteomes" id="UP000276215">
    <property type="component" value="Unassembled WGS sequence"/>
</dbReference>
<evidence type="ECO:0000256" key="1">
    <source>
        <dbReference type="SAM" id="SignalP"/>
    </source>
</evidence>
<evidence type="ECO:0000313" key="3">
    <source>
        <dbReference type="Proteomes" id="UP000276215"/>
    </source>
</evidence>
<dbReference type="AlphaFoldDB" id="A0A3N4J9M2"/>
<dbReference type="EMBL" id="ML120455">
    <property type="protein sequence ID" value="RPA93331.1"/>
    <property type="molecule type" value="Genomic_DNA"/>
</dbReference>